<dbReference type="InterPro" id="IPR041577">
    <property type="entry name" value="RT_RNaseH_2"/>
</dbReference>
<feature type="region of interest" description="Disordered" evidence="4">
    <location>
        <begin position="1152"/>
        <end position="1181"/>
    </location>
</feature>
<dbReference type="Gene3D" id="3.30.420.10">
    <property type="entry name" value="Ribonuclease H-like superfamily/Ribonuclease H"/>
    <property type="match status" value="1"/>
</dbReference>
<dbReference type="PANTHER" id="PTHR37984:SF15">
    <property type="entry name" value="INTEGRASE CATALYTIC DOMAIN-CONTAINING PROTEIN"/>
    <property type="match status" value="1"/>
</dbReference>
<keyword evidence="8" id="KW-1185">Reference proteome</keyword>
<evidence type="ECO:0000313" key="8">
    <source>
        <dbReference type="Proteomes" id="UP001558613"/>
    </source>
</evidence>
<evidence type="ECO:0000313" key="7">
    <source>
        <dbReference type="EMBL" id="KAL1265237.1"/>
    </source>
</evidence>
<dbReference type="Pfam" id="PF17919">
    <property type="entry name" value="RT_RNaseH_2"/>
    <property type="match status" value="1"/>
</dbReference>
<dbReference type="SUPFAM" id="SSF56672">
    <property type="entry name" value="DNA/RNA polymerases"/>
    <property type="match status" value="1"/>
</dbReference>
<dbReference type="InterPro" id="IPR050951">
    <property type="entry name" value="Retrovirus_Pol_polyprotein"/>
</dbReference>
<evidence type="ECO:0000256" key="1">
    <source>
        <dbReference type="ARBA" id="ARBA00010879"/>
    </source>
</evidence>
<dbReference type="InterPro" id="IPR043128">
    <property type="entry name" value="Rev_trsase/Diguanyl_cyclase"/>
</dbReference>
<feature type="domain" description="Integrase catalytic" evidence="6">
    <location>
        <begin position="742"/>
        <end position="900"/>
    </location>
</feature>
<sequence>MKETDGYWRLVLSPANSDDVECHQFLSLLSNVERWKRGDMPDKVGTAKLKEKLTLQPNHEHLAWAQLTVSTAVSVGSTVIVEPTLSKCRPRNVIIGRVITPMWGNRWVPFKILNPTDQVVILKKNTKIVDVFTCIAVEELSTPECLQSNVQCAASPVSHVHSSEERANVLDKLGLRDLNLEACEVSDEWKDRLLDLIEKREAVVAPCHYDKLRTVLNDMELKGIIRKSQSEYASPLVLVWKKNGDLRLCTDFRWLNAKTVKDAHPLPHQSDALAALGGNVFFSTMDLTSGFYNVPLFEEHKKYTAFSSPFGLHEYNRLPQGLTNSPATFMRMMMSIFGDENFTSLLCYLDDLLVFAPSEQIALERLELVFSRLSKHNLKLAPKKCTFLRRSVKFLGHFVTENGVQTTQKSHPFVLSVDASFDGIGALLSQVPPGEKIARPVAFASKTLSKSQMNYPAHRLEFLALKLDACEQRWVAKLAAYDFDLRYMPGTKNVVADALSREPFVKSCISHRLLKEPYVSLLDEVNGVVTGTVQDAFRVSSHCQNVQATQDDVNSCPGSFDAAEVSAALSAHSDEVSLLPTASPASLLLPSEDPSVAIPFSTLSSLQEQDNILGRVIDYVLRRKRPSKSERAKEPRSVTYLLKHWKKLKIRNHVLYRVKRDRLMNRKLLQCVVPNSLKPDVLRGVHDAAGHQGSARTLSLAAERFFWLGMSKDIKLYVKNCQRCVVGKTPEPDARAPLEPIQTSEPMELVCIDFWSAEQTSGKVVDVLVVTDHFSKMAHAFPCHNQSAKQVARRLWNDFFCIYGFPKRIHSDQGANFESKIIKNLFEMAGIQKAHTTPYHPLGNGLAERFNRTLGNLIRALPIESKARWPQLLQTLTFSYNCTVHETTGFAPFYLMFGRIPRLPIDIMFQHVLCNERVVSHHEFVTALRRDLSTAAEIARKHSLKEQNRHAILYNRKIRGTPLAVGDRVLLTNRGVKGMKKVADKWDSVLYEVQSVKPEINVYRIKDAQTGKERVVHRNLLLPVNFLSWDDDDEQESVRSNSTCATRGSALDSALMDDSDPVSKTSEWLLQTDETHERDEMQDTNCGETSDLHDEMSASECSDNVQNSPEPEHVSEPVEATESLPVTKPNELPSCVQEPDNSPVPVICEQPTSTRTSHITTRMRQDLTSPLPSRIGSPVPERACEQKGEGAKLKPLPALSEETYLTIKPREISREGHNHHVSTNHRQQDSFTLSSELCKLHNLRQTHGLPELFQQHSVHLRGT</sequence>
<dbReference type="Pfam" id="PF00078">
    <property type="entry name" value="RVT_1"/>
    <property type="match status" value="1"/>
</dbReference>
<proteinExistence type="inferred from homology"/>
<dbReference type="EMBL" id="JAYMGO010000011">
    <property type="protein sequence ID" value="KAL1265237.1"/>
    <property type="molecule type" value="Genomic_DNA"/>
</dbReference>
<dbReference type="Proteomes" id="UP001558613">
    <property type="component" value="Unassembled WGS sequence"/>
</dbReference>
<accession>A0ABR3MJI7</accession>
<dbReference type="InterPro" id="IPR036397">
    <property type="entry name" value="RNaseH_sf"/>
</dbReference>
<dbReference type="Gene3D" id="3.10.10.10">
    <property type="entry name" value="HIV Type 1 Reverse Transcriptase, subunit A, domain 1"/>
    <property type="match status" value="1"/>
</dbReference>
<dbReference type="InterPro" id="IPR043502">
    <property type="entry name" value="DNA/RNA_pol_sf"/>
</dbReference>
<dbReference type="EC" id="3.1.26.4" evidence="2"/>
<evidence type="ECO:0000256" key="2">
    <source>
        <dbReference type="ARBA" id="ARBA00012180"/>
    </source>
</evidence>
<evidence type="ECO:0000256" key="3">
    <source>
        <dbReference type="ARBA" id="ARBA00039658"/>
    </source>
</evidence>
<comment type="similarity">
    <text evidence="1">Belongs to the beta type-B retroviral polymerase family. HERV class-II K(HML-2) pol subfamily.</text>
</comment>
<feature type="compositionally biased region" description="Polar residues" evidence="4">
    <location>
        <begin position="1152"/>
        <end position="1171"/>
    </location>
</feature>
<organism evidence="7 8">
    <name type="scientific">Cirrhinus molitorella</name>
    <name type="common">mud carp</name>
    <dbReference type="NCBI Taxonomy" id="172907"/>
    <lineage>
        <taxon>Eukaryota</taxon>
        <taxon>Metazoa</taxon>
        <taxon>Chordata</taxon>
        <taxon>Craniata</taxon>
        <taxon>Vertebrata</taxon>
        <taxon>Euteleostomi</taxon>
        <taxon>Actinopterygii</taxon>
        <taxon>Neopterygii</taxon>
        <taxon>Teleostei</taxon>
        <taxon>Ostariophysi</taxon>
        <taxon>Cypriniformes</taxon>
        <taxon>Cyprinidae</taxon>
        <taxon>Labeoninae</taxon>
        <taxon>Labeonini</taxon>
        <taxon>Cirrhinus</taxon>
    </lineage>
</organism>
<reference evidence="7 8" key="1">
    <citation type="submission" date="2023-09" db="EMBL/GenBank/DDBJ databases">
        <authorList>
            <person name="Wang M."/>
        </authorList>
    </citation>
    <scope>NUCLEOTIDE SEQUENCE [LARGE SCALE GENOMIC DNA]</scope>
    <source>
        <strain evidence="7">GT-2023</strain>
        <tissue evidence="7">Liver</tissue>
    </source>
</reference>
<evidence type="ECO:0000259" key="6">
    <source>
        <dbReference type="PROSITE" id="PS50994"/>
    </source>
</evidence>
<dbReference type="InterPro" id="IPR000477">
    <property type="entry name" value="RT_dom"/>
</dbReference>
<dbReference type="PROSITE" id="PS50994">
    <property type="entry name" value="INTEGRASE"/>
    <property type="match status" value="1"/>
</dbReference>
<dbReference type="CDD" id="cd01647">
    <property type="entry name" value="RT_LTR"/>
    <property type="match status" value="1"/>
</dbReference>
<dbReference type="Gene3D" id="3.30.70.270">
    <property type="match status" value="1"/>
</dbReference>
<feature type="domain" description="Reverse transcriptase" evidence="5">
    <location>
        <begin position="220"/>
        <end position="399"/>
    </location>
</feature>
<feature type="region of interest" description="Disordered" evidence="4">
    <location>
        <begin position="1032"/>
        <end position="1123"/>
    </location>
</feature>
<dbReference type="CDD" id="cd09274">
    <property type="entry name" value="RNase_HI_RT_Ty3"/>
    <property type="match status" value="1"/>
</dbReference>
<protein>
    <recommendedName>
        <fullName evidence="3">Gypsy retrotransposon integrase-like protein 1</fullName>
        <ecNumber evidence="2">3.1.26.4</ecNumber>
    </recommendedName>
</protein>
<dbReference type="PANTHER" id="PTHR37984">
    <property type="entry name" value="PROTEIN CBG26694"/>
    <property type="match status" value="1"/>
</dbReference>
<gene>
    <name evidence="7" type="ORF">QQF64_003264</name>
</gene>
<dbReference type="Pfam" id="PF17921">
    <property type="entry name" value="Integrase_H2C2"/>
    <property type="match status" value="1"/>
</dbReference>
<dbReference type="InterPro" id="IPR041588">
    <property type="entry name" value="Integrase_H2C2"/>
</dbReference>
<dbReference type="InterPro" id="IPR012337">
    <property type="entry name" value="RNaseH-like_sf"/>
</dbReference>
<evidence type="ECO:0000256" key="4">
    <source>
        <dbReference type="SAM" id="MobiDB-lite"/>
    </source>
</evidence>
<dbReference type="SUPFAM" id="SSF53098">
    <property type="entry name" value="Ribonuclease H-like"/>
    <property type="match status" value="1"/>
</dbReference>
<evidence type="ECO:0000259" key="5">
    <source>
        <dbReference type="PROSITE" id="PS50878"/>
    </source>
</evidence>
<comment type="caution">
    <text evidence="7">The sequence shown here is derived from an EMBL/GenBank/DDBJ whole genome shotgun (WGS) entry which is preliminary data.</text>
</comment>
<name>A0ABR3MJI7_9TELE</name>
<dbReference type="Pfam" id="PF00665">
    <property type="entry name" value="rve"/>
    <property type="match status" value="1"/>
</dbReference>
<dbReference type="PROSITE" id="PS50878">
    <property type="entry name" value="RT_POL"/>
    <property type="match status" value="1"/>
</dbReference>
<dbReference type="Gene3D" id="1.10.340.70">
    <property type="match status" value="1"/>
</dbReference>
<dbReference type="InterPro" id="IPR001584">
    <property type="entry name" value="Integrase_cat-core"/>
</dbReference>